<gene>
    <name evidence="2" type="ORF">FHR38_006234</name>
</gene>
<accession>A0A7W7SXN3</accession>
<evidence type="ECO:0000313" key="3">
    <source>
        <dbReference type="Proteomes" id="UP000578819"/>
    </source>
</evidence>
<dbReference type="Proteomes" id="UP000578819">
    <property type="component" value="Unassembled WGS sequence"/>
</dbReference>
<dbReference type="InterPro" id="IPR006827">
    <property type="entry name" value="Lant_deHydtase_N"/>
</dbReference>
<protein>
    <recommendedName>
        <fullName evidence="1">Lantibiotic dehydratase N-terminal domain-containing protein</fullName>
    </recommendedName>
</protein>
<feature type="domain" description="Lantibiotic dehydratase N-terminal" evidence="1">
    <location>
        <begin position="634"/>
        <end position="711"/>
    </location>
</feature>
<dbReference type="EMBL" id="JACHJW010000001">
    <property type="protein sequence ID" value="MBB4962501.1"/>
    <property type="molecule type" value="Genomic_DNA"/>
</dbReference>
<evidence type="ECO:0000259" key="1">
    <source>
        <dbReference type="Pfam" id="PF04738"/>
    </source>
</evidence>
<evidence type="ECO:0000313" key="2">
    <source>
        <dbReference type="EMBL" id="MBB4962501.1"/>
    </source>
</evidence>
<dbReference type="RefSeq" id="WP_184538752.1">
    <property type="nucleotide sequence ID" value="NZ_JACHJW010000001.1"/>
</dbReference>
<organism evidence="2 3">
    <name type="scientific">Micromonospora polyrhachis</name>
    <dbReference type="NCBI Taxonomy" id="1282883"/>
    <lineage>
        <taxon>Bacteria</taxon>
        <taxon>Bacillati</taxon>
        <taxon>Actinomycetota</taxon>
        <taxon>Actinomycetes</taxon>
        <taxon>Micromonosporales</taxon>
        <taxon>Micromonosporaceae</taxon>
        <taxon>Micromonospora</taxon>
    </lineage>
</organism>
<dbReference type="AlphaFoldDB" id="A0A7W7SXN3"/>
<keyword evidence="3" id="KW-1185">Reference proteome</keyword>
<dbReference type="Pfam" id="PF04738">
    <property type="entry name" value="Lant_dehydr_N"/>
    <property type="match status" value="2"/>
</dbReference>
<proteinExistence type="predicted"/>
<name>A0A7W7SXN3_9ACTN</name>
<feature type="domain" description="Lantibiotic dehydratase N-terminal" evidence="1">
    <location>
        <begin position="75"/>
        <end position="524"/>
    </location>
</feature>
<reference evidence="2 3" key="1">
    <citation type="submission" date="2020-08" db="EMBL/GenBank/DDBJ databases">
        <title>Sequencing the genomes of 1000 actinobacteria strains.</title>
        <authorList>
            <person name="Klenk H.-P."/>
        </authorList>
    </citation>
    <scope>NUCLEOTIDE SEQUENCE [LARGE SCALE GENOMIC DNA]</scope>
    <source>
        <strain evidence="2 3">DSM 45886</strain>
    </source>
</reference>
<comment type="caution">
    <text evidence="2">The sequence shown here is derived from an EMBL/GenBank/DDBJ whole genome shotgun (WGS) entry which is preliminary data.</text>
</comment>
<sequence>MSYRFPLGDTGWSVWRDVLLRSAGFPAAGLDRFAAPEAAAVADELLTDGGDPTDFDQAFEVAVRDAATAASEVAADPLLREAVTWQNPGALVALERLVSGGPDSPRNNRRREREKTLLLYWQRYCGKSETIGFFGPVSWAALAEKTPDTRVDPGPALVAKRKVIFESWALEAYANQVGQDLAVRRWWAPLLAPHLVVDGRELIRPLQPPTPLPAPEAVALASCNGRTPAWQVVQRLRDDPALGVRSDQDGFLLLDRMVQRGLLSWDATLPMSPDAERTLWTRIAAIGDADVRARVSADFDRLCAARDAVAAAAGDPEKLGIAMVALNAEFTGVTGQESQRNSGQMYAGRTVVYEETTRDVELVLGRALVDELAAPLAIVLQAARWLTAEFGRACADVVAELYEELHGTEPVRLGDVWRLAQGLLFSVEDSPTGSIAADFTARWSRLFGLDSLPTDQAELQLSSAELAGRAAEVFAADRPGWTSARVHSPDIQICARSVEAMNRGEFQLVLGEMHPASIPFDSAVFAMWHADPAALRAAMDTDLGPARLRLLYPEGFPRQTTRTQHGLDGPLDGQLGVDQARGANVDLLVSMSTVLVDRVDGELTAVLPDGRSWPLIDVFGHLLGVLLLDSFKLLAPAPHTPRITIDRLVVARRTWRTTVGETGLTEVKGERERFLAVRRWRQRLGLPERIFVKIGTETKPCYLDLRGPLYASTFCTMLRTAAKTGDQVSVVVSELLPGPEDTWLPDAAGQTYVSELRLQITDPAPHRTSGEPT</sequence>